<name>A0A7J4J276_9ARCH</name>
<proteinExistence type="predicted"/>
<dbReference type="Proteomes" id="UP000565078">
    <property type="component" value="Unassembled WGS sequence"/>
</dbReference>
<dbReference type="Pfam" id="PF04242">
    <property type="entry name" value="DUF424"/>
    <property type="match status" value="1"/>
</dbReference>
<evidence type="ECO:0000313" key="1">
    <source>
        <dbReference type="EMBL" id="HIH10157.1"/>
    </source>
</evidence>
<organism evidence="1 2">
    <name type="scientific">Candidatus Iainarchaeum sp</name>
    <dbReference type="NCBI Taxonomy" id="3101447"/>
    <lineage>
        <taxon>Archaea</taxon>
        <taxon>Candidatus Iainarchaeota</taxon>
        <taxon>Candidatus Iainarchaeia</taxon>
        <taxon>Candidatus Iainarchaeales</taxon>
        <taxon>Candidatus Iainarchaeaceae</taxon>
        <taxon>Candidatus Iainarchaeum</taxon>
    </lineage>
</organism>
<evidence type="ECO:0000313" key="2">
    <source>
        <dbReference type="Proteomes" id="UP000565078"/>
    </source>
</evidence>
<sequence>MYCKTHTMNGHTVLACCDRELIGRVLEQGELTVEIRASFYKQDEIDAGLLKELIAQADSANLFGKRSVAVAVKEGFIKQSNIIMIGGVPHAQIYKM</sequence>
<dbReference type="AlphaFoldDB" id="A0A7J4J276"/>
<accession>A0A7J4J276</accession>
<dbReference type="InterPro" id="IPR007355">
    <property type="entry name" value="DUF424"/>
</dbReference>
<protein>
    <submittedName>
        <fullName evidence="1">DUF424 family protein</fullName>
    </submittedName>
</protein>
<gene>
    <name evidence="1" type="ORF">HA254_05835</name>
</gene>
<dbReference type="PROSITE" id="PS51257">
    <property type="entry name" value="PROKAR_LIPOPROTEIN"/>
    <property type="match status" value="1"/>
</dbReference>
<reference evidence="2" key="1">
    <citation type="journal article" date="2020" name="bioRxiv">
        <title>A rank-normalized archaeal taxonomy based on genome phylogeny resolves widespread incomplete and uneven classifications.</title>
        <authorList>
            <person name="Rinke C."/>
            <person name="Chuvochina M."/>
            <person name="Mussig A.J."/>
            <person name="Chaumeil P.-A."/>
            <person name="Waite D.W."/>
            <person name="Whitman W.B."/>
            <person name="Parks D.H."/>
            <person name="Hugenholtz P."/>
        </authorList>
    </citation>
    <scope>NUCLEOTIDE SEQUENCE [LARGE SCALE GENOMIC DNA]</scope>
</reference>
<dbReference type="Gene3D" id="3.30.1860.10">
    <property type="entry name" value="uncharacterized conserved protein from methanopyrus kandleri domain like"/>
    <property type="match status" value="1"/>
</dbReference>
<dbReference type="EMBL" id="DUGC01000092">
    <property type="protein sequence ID" value="HIH10157.1"/>
    <property type="molecule type" value="Genomic_DNA"/>
</dbReference>
<comment type="caution">
    <text evidence="1">The sequence shown here is derived from an EMBL/GenBank/DDBJ whole genome shotgun (WGS) entry which is preliminary data.</text>
</comment>